<accession>D8JQ00</accession>
<protein>
    <submittedName>
        <fullName evidence="2">Aminoglycoside phosphotransferase</fullName>
    </submittedName>
</protein>
<dbReference type="AlphaFoldDB" id="D8JQ00"/>
<dbReference type="GO" id="GO:0016740">
    <property type="term" value="F:transferase activity"/>
    <property type="evidence" value="ECO:0007669"/>
    <property type="project" value="UniProtKB-KW"/>
</dbReference>
<proteinExistence type="predicted"/>
<name>D8JQ00_HYPDA</name>
<reference evidence="3" key="1">
    <citation type="journal article" date="2011" name="J. Bacteriol.">
        <title>Genome sequences of eight morphologically diverse alphaproteobacteria.</title>
        <authorList>
            <consortium name="US DOE Joint Genome Institute"/>
            <person name="Brown P.J."/>
            <person name="Kysela D.T."/>
            <person name="Buechlein A."/>
            <person name="Hemmerich C."/>
            <person name="Brun Y.V."/>
        </authorList>
    </citation>
    <scope>NUCLEOTIDE SEQUENCE [LARGE SCALE GENOMIC DNA]</scope>
    <source>
        <strain evidence="3">ATCC 51888 / DSM 1869 / NCIB 11706 / TK 0415</strain>
    </source>
</reference>
<feature type="domain" description="Aminoglycoside phosphotransferase" evidence="1">
    <location>
        <begin position="66"/>
        <end position="274"/>
    </location>
</feature>
<dbReference type="InterPro" id="IPR052732">
    <property type="entry name" value="Cell-binding_unc_protein"/>
</dbReference>
<dbReference type="PANTHER" id="PTHR43883">
    <property type="entry name" value="SLR0207 PROTEIN"/>
    <property type="match status" value="1"/>
</dbReference>
<dbReference type="SUPFAM" id="SSF52540">
    <property type="entry name" value="P-loop containing nucleoside triphosphate hydrolases"/>
    <property type="match status" value="1"/>
</dbReference>
<dbReference type="eggNOG" id="COG2187">
    <property type="taxonomic scope" value="Bacteria"/>
</dbReference>
<dbReference type="OrthoDB" id="9810277at2"/>
<dbReference type="Gene3D" id="3.40.50.300">
    <property type="entry name" value="P-loop containing nucleotide triphosphate hydrolases"/>
    <property type="match status" value="1"/>
</dbReference>
<organism evidence="2 3">
    <name type="scientific">Hyphomicrobium denitrificans (strain ATCC 51888 / DSM 1869 / NCIMB 11706 / TK 0415)</name>
    <dbReference type="NCBI Taxonomy" id="582899"/>
    <lineage>
        <taxon>Bacteria</taxon>
        <taxon>Pseudomonadati</taxon>
        <taxon>Pseudomonadota</taxon>
        <taxon>Alphaproteobacteria</taxon>
        <taxon>Hyphomicrobiales</taxon>
        <taxon>Hyphomicrobiaceae</taxon>
        <taxon>Hyphomicrobium</taxon>
    </lineage>
</organism>
<dbReference type="PANTHER" id="PTHR43883:SF1">
    <property type="entry name" value="GLUCONOKINASE"/>
    <property type="match status" value="1"/>
</dbReference>
<dbReference type="InterPro" id="IPR002575">
    <property type="entry name" value="Aminoglycoside_PTrfase"/>
</dbReference>
<dbReference type="HOGENOM" id="CLU_026771_1_0_5"/>
<gene>
    <name evidence="2" type="ordered locus">Hden_0094</name>
</gene>
<keyword evidence="2" id="KW-0808">Transferase</keyword>
<dbReference type="KEGG" id="hdn:Hden_0094"/>
<dbReference type="Gene3D" id="3.90.1200.10">
    <property type="match status" value="1"/>
</dbReference>
<dbReference type="InterPro" id="IPR011009">
    <property type="entry name" value="Kinase-like_dom_sf"/>
</dbReference>
<dbReference type="STRING" id="582899.Hden_0094"/>
<dbReference type="EMBL" id="CP002083">
    <property type="protein sequence ID" value="ADJ21921.1"/>
    <property type="molecule type" value="Genomic_DNA"/>
</dbReference>
<dbReference type="eggNOG" id="COG0645">
    <property type="taxonomic scope" value="Bacteria"/>
</dbReference>
<dbReference type="RefSeq" id="WP_013214140.1">
    <property type="nucleotide sequence ID" value="NC_014313.1"/>
</dbReference>
<dbReference type="InterPro" id="IPR027417">
    <property type="entry name" value="P-loop_NTPase"/>
</dbReference>
<sequence>MVLDHDQAAIVDFLRNTRPKGTVESDVAIIRTHISIVLLIGPRAFKLKRAVKLPYVDFSTAELRLAACHREVELNRRTAPAIYLVVRRITVEPDGSLAFDGNGPLLDAVVEMLRFDENSSFERMAKKRVLTPALLTETANAIARFHGVAEVSRSNSGTAIMADVLALNAAAFTTTDVFPKENVIGLNSALGAALDRHRELLDRRGAAGKVRHCHGDLHLGNICLVDNTPTLFDCIEFSDAMATIDVLYDLAFLLMDLWNLGERSAANLVFNRYFDDADEEDGIALLPFFMAVRASIRAHVLATQCQGQGLNDEGIAAQARQYFDLAGSLLEPQSARLVAIGGLSGTGKSTIAAMIADRIGNAPGARVLASDRIRKRMFRVSAETRLPAEAYRSEISEKVYATQLNEAAAIVAAGHAVVAEAVFDREEDRARIADCARKAGVSFSGIWLDAPTDVLLDRVDARRNDVSDATTEIVKLQAMRQREPTSWIEIGALGAPSEIVACVMQAIEGGTSAR</sequence>
<dbReference type="Pfam" id="PF01636">
    <property type="entry name" value="APH"/>
    <property type="match status" value="1"/>
</dbReference>
<evidence type="ECO:0000313" key="2">
    <source>
        <dbReference type="EMBL" id="ADJ21921.1"/>
    </source>
</evidence>
<keyword evidence="3" id="KW-1185">Reference proteome</keyword>
<evidence type="ECO:0000259" key="1">
    <source>
        <dbReference type="Pfam" id="PF01636"/>
    </source>
</evidence>
<dbReference type="Proteomes" id="UP000002033">
    <property type="component" value="Chromosome"/>
</dbReference>
<dbReference type="Pfam" id="PF13671">
    <property type="entry name" value="AAA_33"/>
    <property type="match status" value="1"/>
</dbReference>
<dbReference type="SUPFAM" id="SSF56112">
    <property type="entry name" value="Protein kinase-like (PK-like)"/>
    <property type="match status" value="1"/>
</dbReference>
<evidence type="ECO:0000313" key="3">
    <source>
        <dbReference type="Proteomes" id="UP000002033"/>
    </source>
</evidence>